<keyword evidence="1" id="KW-0472">Membrane</keyword>
<gene>
    <name evidence="2" type="ORF">NRB20_20880</name>
</gene>
<feature type="transmembrane region" description="Helical" evidence="1">
    <location>
        <begin position="18"/>
        <end position="36"/>
    </location>
</feature>
<dbReference type="EMBL" id="WEGK01000004">
    <property type="protein sequence ID" value="MQY19004.1"/>
    <property type="molecule type" value="Genomic_DNA"/>
</dbReference>
<reference evidence="2 3" key="1">
    <citation type="submission" date="2019-10" db="EMBL/GenBank/DDBJ databases">
        <title>Nocardia macrotermitis sp. nov. and Nocardia aurantia sp. nov., isolated from the gut of fungus growing-termite Macrotermes natalensis.</title>
        <authorList>
            <person name="Benndorf R."/>
            <person name="Schwitalla J."/>
            <person name="Martin K."/>
            <person name="De Beer W."/>
            <person name="Kaster A.-K."/>
            <person name="Vollmers J."/>
            <person name="Poulsen M."/>
            <person name="Beemelmanns C."/>
        </authorList>
    </citation>
    <scope>NUCLEOTIDE SEQUENCE [LARGE SCALE GENOMIC DNA]</scope>
    <source>
        <strain evidence="2 3">RB20</strain>
    </source>
</reference>
<sequence length="74" mass="7904">MADHTGTDDPKPVRGPSFSLLFAGMLALAVSVWAFLGPSAWPVHSGVPVGWIVVAVAIVAGIVMVISPRRRRRR</sequence>
<evidence type="ECO:0000313" key="2">
    <source>
        <dbReference type="EMBL" id="MQY19004.1"/>
    </source>
</evidence>
<dbReference type="Proteomes" id="UP000438448">
    <property type="component" value="Unassembled WGS sequence"/>
</dbReference>
<proteinExistence type="predicted"/>
<feature type="transmembrane region" description="Helical" evidence="1">
    <location>
        <begin position="48"/>
        <end position="66"/>
    </location>
</feature>
<evidence type="ECO:0000256" key="1">
    <source>
        <dbReference type="SAM" id="Phobius"/>
    </source>
</evidence>
<keyword evidence="3" id="KW-1185">Reference proteome</keyword>
<name>A0A7K0D240_9NOCA</name>
<dbReference type="OrthoDB" id="4563807at2"/>
<accession>A0A7K0D240</accession>
<organism evidence="2 3">
    <name type="scientific">Nocardia macrotermitis</name>
    <dbReference type="NCBI Taxonomy" id="2585198"/>
    <lineage>
        <taxon>Bacteria</taxon>
        <taxon>Bacillati</taxon>
        <taxon>Actinomycetota</taxon>
        <taxon>Actinomycetes</taxon>
        <taxon>Mycobacteriales</taxon>
        <taxon>Nocardiaceae</taxon>
        <taxon>Nocardia</taxon>
    </lineage>
</organism>
<dbReference type="RefSeq" id="WP_153409884.1">
    <property type="nucleotide sequence ID" value="NZ_WEGK01000004.1"/>
</dbReference>
<keyword evidence="1" id="KW-0812">Transmembrane</keyword>
<protein>
    <submittedName>
        <fullName evidence="2">Uncharacterized protein</fullName>
    </submittedName>
</protein>
<keyword evidence="1" id="KW-1133">Transmembrane helix</keyword>
<dbReference type="AlphaFoldDB" id="A0A7K0D240"/>
<comment type="caution">
    <text evidence="2">The sequence shown here is derived from an EMBL/GenBank/DDBJ whole genome shotgun (WGS) entry which is preliminary data.</text>
</comment>
<evidence type="ECO:0000313" key="3">
    <source>
        <dbReference type="Proteomes" id="UP000438448"/>
    </source>
</evidence>